<protein>
    <recommendedName>
        <fullName evidence="6">Peroxin 20</fullName>
    </recommendedName>
</protein>
<dbReference type="Gene3D" id="6.10.280.230">
    <property type="match status" value="1"/>
</dbReference>
<dbReference type="GO" id="GO:0016560">
    <property type="term" value="P:protein import into peroxisome matrix, docking"/>
    <property type="evidence" value="ECO:0007669"/>
    <property type="project" value="TreeGrafter"/>
</dbReference>
<evidence type="ECO:0000256" key="3">
    <source>
        <dbReference type="SAM" id="MobiDB-lite"/>
    </source>
</evidence>
<dbReference type="VEuPathDB" id="FungiDB:PV10_02408"/>
<reference evidence="4 5" key="1">
    <citation type="submission" date="2017-03" db="EMBL/GenBank/DDBJ databases">
        <title>Genomes of endolithic fungi from Antarctica.</title>
        <authorList>
            <person name="Coleine C."/>
            <person name="Masonjones S."/>
            <person name="Stajich J.E."/>
        </authorList>
    </citation>
    <scope>NUCLEOTIDE SEQUENCE [LARGE SCALE GENOMIC DNA]</scope>
    <source>
        <strain evidence="4 5">CCFEE 6314</strain>
    </source>
</reference>
<evidence type="ECO:0008006" key="6">
    <source>
        <dbReference type="Google" id="ProtNLM"/>
    </source>
</evidence>
<dbReference type="PANTHER" id="PTHR10130:SF4">
    <property type="entry name" value="MICROBODY (PEROXISOME) BIOGENESIS PROTEIN PEROXIN 20 (EUROFUNG)"/>
    <property type="match status" value="1"/>
</dbReference>
<evidence type="ECO:0000313" key="4">
    <source>
        <dbReference type="EMBL" id="RVX73947.1"/>
    </source>
</evidence>
<dbReference type="GO" id="GO:0005778">
    <property type="term" value="C:peroxisomal membrane"/>
    <property type="evidence" value="ECO:0007669"/>
    <property type="project" value="TreeGrafter"/>
</dbReference>
<evidence type="ECO:0000256" key="1">
    <source>
        <dbReference type="ARBA" id="ARBA00022737"/>
    </source>
</evidence>
<dbReference type="InterPro" id="IPR024111">
    <property type="entry name" value="PEX5/PEX5L"/>
</dbReference>
<sequence length="475" mass="53255">MADALCGPSNPLQNLQKHTQIDRTLQQDRLVASRQSPSQGFRTHDPRTGSLDADFHAFEHSAPSPFQFQQPDFANAFPAFRAPSQAPALGGWANDFKNLNINEQPLPAQQFRTEAPLVRSSHAGSWHTEFMHQRSSTSTPITVSQGKQAIREPQFNNYNPSSMMNFPQSSFSMYQQNQMFPFQDQQQHQQLNPISTDHQAQMSDVDFEAAFADALAHAQEMDQANLENQTQEEPISEAQHQEEKIKIGSDAILYREKDQRTADQDKLDADELARTAGQLLTSVQHDTSTKFQNSNFLDLMRRIRDREVEVQNNDLTNVMTGEAAASSASTTVHTLYHNPETHSQVPADAQDQNQEQEPSQFAFPDMDTVYAPDPSSPENETSWNTAYPPTTAAPSQAPYTSYAGDDDQHSEPMSQMQALHPGGPYYPEQSPRQRRAEMEMSMSGAIDVGAPMGKRISANDFEYVDENAGLARRFR</sequence>
<feature type="region of interest" description="Disordered" evidence="3">
    <location>
        <begin position="364"/>
        <end position="434"/>
    </location>
</feature>
<comment type="caution">
    <text evidence="4">The sequence shown here is derived from an EMBL/GenBank/DDBJ whole genome shotgun (WGS) entry which is preliminary data.</text>
</comment>
<keyword evidence="1" id="KW-0677">Repeat</keyword>
<evidence type="ECO:0000256" key="2">
    <source>
        <dbReference type="ARBA" id="ARBA00022803"/>
    </source>
</evidence>
<feature type="compositionally biased region" description="Polar residues" evidence="3">
    <location>
        <begin position="376"/>
        <end position="399"/>
    </location>
</feature>
<dbReference type="OrthoDB" id="5407351at2759"/>
<dbReference type="GO" id="GO:0005052">
    <property type="term" value="F:peroxisome matrix targeting signal-1 binding"/>
    <property type="evidence" value="ECO:0007669"/>
    <property type="project" value="TreeGrafter"/>
</dbReference>
<feature type="compositionally biased region" description="Basic and acidic residues" evidence="3">
    <location>
        <begin position="42"/>
        <end position="51"/>
    </location>
</feature>
<dbReference type="Proteomes" id="UP000288859">
    <property type="component" value="Unassembled WGS sequence"/>
</dbReference>
<dbReference type="AlphaFoldDB" id="A0A438NDT8"/>
<organism evidence="4 5">
    <name type="scientific">Exophiala mesophila</name>
    <name type="common">Black yeast-like fungus</name>
    <dbReference type="NCBI Taxonomy" id="212818"/>
    <lineage>
        <taxon>Eukaryota</taxon>
        <taxon>Fungi</taxon>
        <taxon>Dikarya</taxon>
        <taxon>Ascomycota</taxon>
        <taxon>Pezizomycotina</taxon>
        <taxon>Eurotiomycetes</taxon>
        <taxon>Chaetothyriomycetidae</taxon>
        <taxon>Chaetothyriales</taxon>
        <taxon>Herpotrichiellaceae</taxon>
        <taxon>Exophiala</taxon>
    </lineage>
</organism>
<dbReference type="EMBL" id="NAJM01000006">
    <property type="protein sequence ID" value="RVX73947.1"/>
    <property type="molecule type" value="Genomic_DNA"/>
</dbReference>
<dbReference type="GO" id="GO:0005829">
    <property type="term" value="C:cytosol"/>
    <property type="evidence" value="ECO:0007669"/>
    <property type="project" value="TreeGrafter"/>
</dbReference>
<gene>
    <name evidence="4" type="ORF">B0A52_02837</name>
</gene>
<keyword evidence="2" id="KW-0802">TPR repeat</keyword>
<evidence type="ECO:0000313" key="5">
    <source>
        <dbReference type="Proteomes" id="UP000288859"/>
    </source>
</evidence>
<accession>A0A438NDT8</accession>
<feature type="region of interest" description="Disordered" evidence="3">
    <location>
        <begin position="31"/>
        <end position="51"/>
    </location>
</feature>
<proteinExistence type="predicted"/>
<dbReference type="PANTHER" id="PTHR10130">
    <property type="entry name" value="PEROXISOMAL TARGETING SIGNAL 1 RECEPTOR PEX5"/>
    <property type="match status" value="1"/>
</dbReference>
<name>A0A438NDT8_EXOME</name>